<evidence type="ECO:0000313" key="2">
    <source>
        <dbReference type="EMBL" id="NMF89887.1"/>
    </source>
</evidence>
<comment type="caution">
    <text evidence="2">The sequence shown here is derived from an EMBL/GenBank/DDBJ whole genome shotgun (WGS) entry which is preliminary data.</text>
</comment>
<dbReference type="RefSeq" id="WP_169207245.1">
    <property type="nucleotide sequence ID" value="NZ_CP059560.1"/>
</dbReference>
<accession>A0ABX1MPK4</accession>
<feature type="signal peptide" evidence="1">
    <location>
        <begin position="1"/>
        <end position="22"/>
    </location>
</feature>
<sequence length="143" mass="14692">MLNRTLLTGLLALSFAAGNALAHGDAPHSAMKPANGGQVQATGSYQLELVVRKDSADAKDNPVALYVFDHDGNKVASSGLSGSATLLSAKEKVVVPLKADGDNRLAGSGRYASDPAMKAIVAVTVGDKTEHARFTPLQPGDGH</sequence>
<keyword evidence="3" id="KW-1185">Reference proteome</keyword>
<reference evidence="2 3" key="1">
    <citation type="submission" date="2019-12" db="EMBL/GenBank/DDBJ databases">
        <title>Comparative genomics gives insights into the taxonomy of the Azoarcus-Aromatoleum group and reveals separate origins of nif in the plant-associated Azoarcus and non-plant-associated Aromatoleum sub-groups.</title>
        <authorList>
            <person name="Lafos M."/>
            <person name="Maluk M."/>
            <person name="Batista M."/>
            <person name="Junghare M."/>
            <person name="Carmona M."/>
            <person name="Faoro H."/>
            <person name="Cruz L.M."/>
            <person name="Battistoni F."/>
            <person name="De Souza E."/>
            <person name="Pedrosa F."/>
            <person name="Chen W.-M."/>
            <person name="Poole P.S."/>
            <person name="Dixon R.A."/>
            <person name="James E.K."/>
        </authorList>
    </citation>
    <scope>NUCLEOTIDE SEQUENCE [LARGE SCALE GENOMIC DNA]</scope>
    <source>
        <strain evidence="2 3">ToN1</strain>
    </source>
</reference>
<evidence type="ECO:0000256" key="1">
    <source>
        <dbReference type="SAM" id="SignalP"/>
    </source>
</evidence>
<gene>
    <name evidence="2" type="ORF">GPA26_15560</name>
</gene>
<dbReference type="EMBL" id="WTVR01000031">
    <property type="protein sequence ID" value="NMF89887.1"/>
    <property type="molecule type" value="Genomic_DNA"/>
</dbReference>
<proteinExistence type="predicted"/>
<keyword evidence="1" id="KW-0732">Signal</keyword>
<protein>
    <submittedName>
        <fullName evidence="2">Uncharacterized protein</fullName>
    </submittedName>
</protein>
<dbReference type="Proteomes" id="UP000652074">
    <property type="component" value="Unassembled WGS sequence"/>
</dbReference>
<evidence type="ECO:0000313" key="3">
    <source>
        <dbReference type="Proteomes" id="UP000652074"/>
    </source>
</evidence>
<name>A0ABX1MPK4_9RHOO</name>
<organism evidence="2 3">
    <name type="scientific">Aromatoleum petrolei</name>
    <dbReference type="NCBI Taxonomy" id="76116"/>
    <lineage>
        <taxon>Bacteria</taxon>
        <taxon>Pseudomonadati</taxon>
        <taxon>Pseudomonadota</taxon>
        <taxon>Betaproteobacteria</taxon>
        <taxon>Rhodocyclales</taxon>
        <taxon>Rhodocyclaceae</taxon>
        <taxon>Aromatoleum</taxon>
    </lineage>
</organism>
<feature type="chain" id="PRO_5045185497" evidence="1">
    <location>
        <begin position="23"/>
        <end position="143"/>
    </location>
</feature>